<dbReference type="RefSeq" id="WP_370595275.1">
    <property type="nucleotide sequence ID" value="NZ_JALBUR010000001.1"/>
</dbReference>
<evidence type="ECO:0000313" key="1">
    <source>
        <dbReference type="EMBL" id="MDX8418582.1"/>
    </source>
</evidence>
<accession>A0AB35U2U9</accession>
<dbReference type="Proteomes" id="UP001286174">
    <property type="component" value="Unassembled WGS sequence"/>
</dbReference>
<keyword evidence="2" id="KW-1185">Reference proteome</keyword>
<reference evidence="1 2" key="1">
    <citation type="submission" date="2022-03" db="EMBL/GenBank/DDBJ databases">
        <title>Novel taxa within the pig intestine.</title>
        <authorList>
            <person name="Wylensek D."/>
            <person name="Bishof K."/>
            <person name="Afrizal A."/>
            <person name="Clavel T."/>
        </authorList>
    </citation>
    <scope>NUCLEOTIDE SEQUENCE [LARGE SCALE GENOMIC DNA]</scope>
    <source>
        <strain evidence="1 2">CLA-KB-P133</strain>
    </source>
</reference>
<dbReference type="AlphaFoldDB" id="A0AB35U2U9"/>
<protein>
    <submittedName>
        <fullName evidence="1">Uncharacterized protein</fullName>
    </submittedName>
</protein>
<organism evidence="1 2">
    <name type="scientific">Grylomicrobium aquisgranensis</name>
    <dbReference type="NCBI Taxonomy" id="2926318"/>
    <lineage>
        <taxon>Bacteria</taxon>
        <taxon>Bacillati</taxon>
        <taxon>Bacillota</taxon>
        <taxon>Erysipelotrichia</taxon>
        <taxon>Erysipelotrichales</taxon>
        <taxon>Erysipelotrichaceae</taxon>
        <taxon>Grylomicrobium</taxon>
    </lineage>
</organism>
<evidence type="ECO:0000313" key="2">
    <source>
        <dbReference type="Proteomes" id="UP001286174"/>
    </source>
</evidence>
<sequence>MTQAQDSSYRSWLTSIRISGRLYLHEKAEVQRIEKEHPDFKNMPFSPDLIKIGVADDTGCGELELYQYLLEDIARIEKVFEAVENLCGTSARQILWHHFIELDTQEDLASRLHISRRQLQYAMNKWMKKVYDDGQ</sequence>
<comment type="caution">
    <text evidence="1">The sequence shown here is derived from an EMBL/GenBank/DDBJ whole genome shotgun (WGS) entry which is preliminary data.</text>
</comment>
<name>A0AB35U2U9_9FIRM</name>
<proteinExistence type="predicted"/>
<gene>
    <name evidence="1" type="ORF">MOZ60_00575</name>
</gene>
<dbReference type="EMBL" id="JALBUR010000001">
    <property type="protein sequence ID" value="MDX8418582.1"/>
    <property type="molecule type" value="Genomic_DNA"/>
</dbReference>